<keyword evidence="2" id="KW-0489">Methyltransferase</keyword>
<dbReference type="InterPro" id="IPR029063">
    <property type="entry name" value="SAM-dependent_MTases_sf"/>
</dbReference>
<organism evidence="2 3">
    <name type="scientific">Sphingorhabdus buctiana</name>
    <dbReference type="NCBI Taxonomy" id="1508805"/>
    <lineage>
        <taxon>Bacteria</taxon>
        <taxon>Pseudomonadati</taxon>
        <taxon>Pseudomonadota</taxon>
        <taxon>Alphaproteobacteria</taxon>
        <taxon>Sphingomonadales</taxon>
        <taxon>Sphingomonadaceae</taxon>
        <taxon>Sphingorhabdus</taxon>
    </lineage>
</organism>
<keyword evidence="2" id="KW-0808">Transferase</keyword>
<evidence type="ECO:0000313" key="2">
    <source>
        <dbReference type="EMBL" id="MFD1766471.1"/>
    </source>
</evidence>
<gene>
    <name evidence="2" type="ORF">ACFSAG_06405</name>
</gene>
<feature type="signal peptide" evidence="1">
    <location>
        <begin position="1"/>
        <end position="20"/>
    </location>
</feature>
<evidence type="ECO:0000256" key="1">
    <source>
        <dbReference type="SAM" id="SignalP"/>
    </source>
</evidence>
<evidence type="ECO:0000313" key="3">
    <source>
        <dbReference type="Proteomes" id="UP001597215"/>
    </source>
</evidence>
<comment type="caution">
    <text evidence="2">The sequence shown here is derived from an EMBL/GenBank/DDBJ whole genome shotgun (WGS) entry which is preliminary data.</text>
</comment>
<keyword evidence="3" id="KW-1185">Reference proteome</keyword>
<dbReference type="InterPro" id="IPR016980">
    <property type="entry name" value="S-AdoMet-dep_MeTrfase_Alr7345"/>
</dbReference>
<accession>A0ABW4MBM3</accession>
<dbReference type="EMBL" id="JBHUEL010000004">
    <property type="protein sequence ID" value="MFD1766471.1"/>
    <property type="molecule type" value="Genomic_DNA"/>
</dbReference>
<proteinExistence type="predicted"/>
<dbReference type="PIRSF" id="PIRSF031679">
    <property type="entry name" value="Mtase_Alr7345_prd"/>
    <property type="match status" value="1"/>
</dbReference>
<dbReference type="GO" id="GO:0008168">
    <property type="term" value="F:methyltransferase activity"/>
    <property type="evidence" value="ECO:0007669"/>
    <property type="project" value="UniProtKB-KW"/>
</dbReference>
<sequence length="285" mass="32093">MKMKLFLSLAVAAASMPAFAQHHGHHDAAHEALHKQHNEKMAKILADPSRAEDSKRDKYRHPAETFQFFRIHPDNVVGEYAPGGEWISRILGRYMEPGKFNGIYFSTTVFADDATRERVKAGAASFADDVAKVTGRPASDYRGFTLDAAPEGSKGTFDRIIVMRMMHNLMRWNMADQEIKRLRDLLKDDGLLGIEQHRAKADAAYSYADGSKGYLREADVIKFMEVNGFELVAKSEINANPKDTADYPDGVWTLPPALRLKEVDKAKYEAIGESDRMTLLFKKRP</sequence>
<dbReference type="Gene3D" id="3.40.50.150">
    <property type="entry name" value="Vaccinia Virus protein VP39"/>
    <property type="match status" value="1"/>
</dbReference>
<dbReference type="RefSeq" id="WP_381512615.1">
    <property type="nucleotide sequence ID" value="NZ_JBHUEL010000004.1"/>
</dbReference>
<feature type="chain" id="PRO_5045104216" evidence="1">
    <location>
        <begin position="21"/>
        <end position="285"/>
    </location>
</feature>
<keyword evidence="1" id="KW-0732">Signal</keyword>
<name>A0ABW4MBM3_9SPHN</name>
<reference evidence="3" key="1">
    <citation type="journal article" date="2019" name="Int. J. Syst. Evol. Microbiol.">
        <title>The Global Catalogue of Microorganisms (GCM) 10K type strain sequencing project: providing services to taxonomists for standard genome sequencing and annotation.</title>
        <authorList>
            <consortium name="The Broad Institute Genomics Platform"/>
            <consortium name="The Broad Institute Genome Sequencing Center for Infectious Disease"/>
            <person name="Wu L."/>
            <person name="Ma J."/>
        </authorList>
    </citation>
    <scope>NUCLEOTIDE SEQUENCE [LARGE SCALE GENOMIC DNA]</scope>
    <source>
        <strain evidence="3">CGMCC 1.12449</strain>
    </source>
</reference>
<dbReference type="SUPFAM" id="SSF53335">
    <property type="entry name" value="S-adenosyl-L-methionine-dependent methyltransferases"/>
    <property type="match status" value="1"/>
</dbReference>
<dbReference type="Proteomes" id="UP001597215">
    <property type="component" value="Unassembled WGS sequence"/>
</dbReference>
<dbReference type="GO" id="GO:0032259">
    <property type="term" value="P:methylation"/>
    <property type="evidence" value="ECO:0007669"/>
    <property type="project" value="UniProtKB-KW"/>
</dbReference>
<protein>
    <submittedName>
        <fullName evidence="2">Class I SAM-dependent methyltransferase</fullName>
    </submittedName>
</protein>